<evidence type="ECO:0000313" key="3">
    <source>
        <dbReference type="Proteomes" id="UP000095192"/>
    </source>
</evidence>
<dbReference type="VEuPathDB" id="ToxoDB:cyc_01399"/>
<feature type="region of interest" description="Disordered" evidence="1">
    <location>
        <begin position="11"/>
        <end position="132"/>
    </location>
</feature>
<evidence type="ECO:0000313" key="2">
    <source>
        <dbReference type="EMBL" id="OEH79798.1"/>
    </source>
</evidence>
<name>A0A1D3D8Q3_9EIME</name>
<dbReference type="VEuPathDB" id="ToxoDB:LOC34618414"/>
<reference evidence="2 3" key="1">
    <citation type="journal article" date="2016" name="BMC Genomics">
        <title>Comparative genomics reveals Cyclospora cayetanensis possesses coccidia-like metabolism and invasion components but unique surface antigens.</title>
        <authorList>
            <person name="Liu S."/>
            <person name="Wang L."/>
            <person name="Zheng H."/>
            <person name="Xu Z."/>
            <person name="Roellig D.M."/>
            <person name="Li N."/>
            <person name="Frace M.A."/>
            <person name="Tang K."/>
            <person name="Arrowood M.J."/>
            <person name="Moss D.M."/>
            <person name="Zhang L."/>
            <person name="Feng Y."/>
            <person name="Xiao L."/>
        </authorList>
    </citation>
    <scope>NUCLEOTIDE SEQUENCE [LARGE SCALE GENOMIC DNA]</scope>
    <source>
        <strain evidence="2 3">CHN_HEN01</strain>
    </source>
</reference>
<sequence length="132" mass="14411">MLKRAIFGVLGPTSCHVGSSCRAPSRAVGSLRGPTVRGEKCRQNRSKEPAEYKEHETDGSDGEDGMNPAEDPKAHMRREKRWEAQQGGGSHASKAEKASAPGPSKAAEKGKMKESGDKLVKRQLSRRSERRK</sequence>
<evidence type="ECO:0000256" key="1">
    <source>
        <dbReference type="SAM" id="MobiDB-lite"/>
    </source>
</evidence>
<gene>
    <name evidence="2" type="ORF">cyc_01399</name>
</gene>
<proteinExistence type="predicted"/>
<dbReference type="InParanoid" id="A0A1D3D8Q3"/>
<dbReference type="Proteomes" id="UP000095192">
    <property type="component" value="Unassembled WGS sequence"/>
</dbReference>
<accession>A0A1D3D8Q3</accession>
<feature type="compositionally biased region" description="Basic and acidic residues" evidence="1">
    <location>
        <begin position="37"/>
        <end position="58"/>
    </location>
</feature>
<dbReference type="PROSITE" id="PS51257">
    <property type="entry name" value="PROKAR_LIPOPROTEIN"/>
    <property type="match status" value="1"/>
</dbReference>
<dbReference type="AlphaFoldDB" id="A0A1D3D8Q3"/>
<comment type="caution">
    <text evidence="2">The sequence shown here is derived from an EMBL/GenBank/DDBJ whole genome shotgun (WGS) entry which is preliminary data.</text>
</comment>
<protein>
    <submittedName>
        <fullName evidence="2">Uncharacterized protein</fullName>
    </submittedName>
</protein>
<dbReference type="EMBL" id="JROU02000266">
    <property type="protein sequence ID" value="OEH79798.1"/>
    <property type="molecule type" value="Genomic_DNA"/>
</dbReference>
<feature type="compositionally biased region" description="Basic residues" evidence="1">
    <location>
        <begin position="121"/>
        <end position="132"/>
    </location>
</feature>
<organism evidence="2 3">
    <name type="scientific">Cyclospora cayetanensis</name>
    <dbReference type="NCBI Taxonomy" id="88456"/>
    <lineage>
        <taxon>Eukaryota</taxon>
        <taxon>Sar</taxon>
        <taxon>Alveolata</taxon>
        <taxon>Apicomplexa</taxon>
        <taxon>Conoidasida</taxon>
        <taxon>Coccidia</taxon>
        <taxon>Eucoccidiorida</taxon>
        <taxon>Eimeriorina</taxon>
        <taxon>Eimeriidae</taxon>
        <taxon>Cyclospora</taxon>
    </lineage>
</organism>
<feature type="compositionally biased region" description="Basic and acidic residues" evidence="1">
    <location>
        <begin position="106"/>
        <end position="120"/>
    </location>
</feature>
<keyword evidence="3" id="KW-1185">Reference proteome</keyword>